<dbReference type="Proteomes" id="UP000278398">
    <property type="component" value="Unassembled WGS sequence"/>
</dbReference>
<comment type="caution">
    <text evidence="4">The sequence shown here is derived from an EMBL/GenBank/DDBJ whole genome shotgun (WGS) entry which is preliminary data.</text>
</comment>
<dbReference type="PANTHER" id="PTHR10204:SF34">
    <property type="entry name" value="NAD(P)H DEHYDROGENASE [QUINONE] 1 ISOFORM 1"/>
    <property type="match status" value="1"/>
</dbReference>
<reference evidence="4 5" key="1">
    <citation type="submission" date="2018-12" db="EMBL/GenBank/DDBJ databases">
        <title>Mesorhizobium carbonis sp. nov., isolated from coal mine water.</title>
        <authorList>
            <person name="Xin W."/>
            <person name="Xu Z."/>
            <person name="Xiang F."/>
            <person name="Zhang J."/>
            <person name="Xi L."/>
            <person name="Liu J."/>
        </authorList>
    </citation>
    <scope>NUCLEOTIDE SEQUENCE [LARGE SCALE GENOMIC DNA]</scope>
    <source>
        <strain evidence="4 5">B2.3</strain>
    </source>
</reference>
<accession>A0A429Z313</accession>
<sequence length="196" mass="21552">MSRRILIVIGHPDPSPDRFARALAQAYADGATAAGHEVRLVDLAGLDFPLLQTRAAFETGEPLPVLAQAVDDLRWCEHVVFVFPLWLGTMPALLKAFLEQVIRPGIAYARPESGRGWARPLLRGRSARLVVTMGMPALLYRLWFLSHGVAGMRRSILGFAGIRPVRQTLIGLVEGASDPRRTAWLARLRMLGARAA</sequence>
<evidence type="ECO:0000313" key="4">
    <source>
        <dbReference type="EMBL" id="RST88087.1"/>
    </source>
</evidence>
<dbReference type="GO" id="GO:0003955">
    <property type="term" value="F:NAD(P)H dehydrogenase (quinone) activity"/>
    <property type="evidence" value="ECO:0007669"/>
    <property type="project" value="TreeGrafter"/>
</dbReference>
<dbReference type="InterPro" id="IPR029039">
    <property type="entry name" value="Flavoprotein-like_sf"/>
</dbReference>
<dbReference type="SUPFAM" id="SSF52218">
    <property type="entry name" value="Flavoproteins"/>
    <property type="match status" value="1"/>
</dbReference>
<dbReference type="Gene3D" id="3.40.50.360">
    <property type="match status" value="1"/>
</dbReference>
<evidence type="ECO:0000313" key="5">
    <source>
        <dbReference type="Proteomes" id="UP000278398"/>
    </source>
</evidence>
<keyword evidence="5" id="KW-1185">Reference proteome</keyword>
<dbReference type="InterPro" id="IPR051545">
    <property type="entry name" value="NAD(P)H_dehydrogenase_qn"/>
</dbReference>
<dbReference type="PANTHER" id="PTHR10204">
    <property type="entry name" value="NAD P H OXIDOREDUCTASE-RELATED"/>
    <property type="match status" value="1"/>
</dbReference>
<comment type="similarity">
    <text evidence="1">Belongs to the NAD(P)H dehydrogenase (quinone) family.</text>
</comment>
<dbReference type="InterPro" id="IPR003680">
    <property type="entry name" value="Flavodoxin_fold"/>
</dbReference>
<evidence type="ECO:0000256" key="1">
    <source>
        <dbReference type="ARBA" id="ARBA00006252"/>
    </source>
</evidence>
<feature type="domain" description="Flavodoxin-like fold" evidence="3">
    <location>
        <begin position="4"/>
        <end position="181"/>
    </location>
</feature>
<name>A0A429Z313_9HYPH</name>
<dbReference type="Pfam" id="PF02525">
    <property type="entry name" value="Flavodoxin_2"/>
    <property type="match status" value="1"/>
</dbReference>
<dbReference type="OrthoDB" id="9798454at2"/>
<evidence type="ECO:0000256" key="2">
    <source>
        <dbReference type="ARBA" id="ARBA00023002"/>
    </source>
</evidence>
<proteinExistence type="inferred from homology"/>
<dbReference type="GO" id="GO:0005829">
    <property type="term" value="C:cytosol"/>
    <property type="evidence" value="ECO:0007669"/>
    <property type="project" value="TreeGrafter"/>
</dbReference>
<keyword evidence="2" id="KW-0560">Oxidoreductase</keyword>
<protein>
    <submittedName>
        <fullName evidence="4">Flavodoxin family protein</fullName>
    </submittedName>
</protein>
<gene>
    <name evidence="4" type="ORF">EJC49_01800</name>
</gene>
<dbReference type="AlphaFoldDB" id="A0A429Z313"/>
<dbReference type="EMBL" id="RWKW01000004">
    <property type="protein sequence ID" value="RST88087.1"/>
    <property type="molecule type" value="Genomic_DNA"/>
</dbReference>
<dbReference type="RefSeq" id="WP_126697749.1">
    <property type="nucleotide sequence ID" value="NZ_RWKW01000004.1"/>
</dbReference>
<organism evidence="4 5">
    <name type="scientific">Aquibium carbonis</name>
    <dbReference type="NCBI Taxonomy" id="2495581"/>
    <lineage>
        <taxon>Bacteria</taxon>
        <taxon>Pseudomonadati</taxon>
        <taxon>Pseudomonadota</taxon>
        <taxon>Alphaproteobacteria</taxon>
        <taxon>Hyphomicrobiales</taxon>
        <taxon>Phyllobacteriaceae</taxon>
        <taxon>Aquibium</taxon>
    </lineage>
</organism>
<evidence type="ECO:0000259" key="3">
    <source>
        <dbReference type="Pfam" id="PF02525"/>
    </source>
</evidence>